<evidence type="ECO:0000256" key="8">
    <source>
        <dbReference type="ARBA" id="ARBA00022840"/>
    </source>
</evidence>
<dbReference type="SUPFAM" id="SSF90123">
    <property type="entry name" value="ABC transporter transmembrane region"/>
    <property type="match status" value="1"/>
</dbReference>
<evidence type="ECO:0000256" key="10">
    <source>
        <dbReference type="ARBA" id="ARBA00022989"/>
    </source>
</evidence>
<feature type="compositionally biased region" description="Basic and acidic residues" evidence="13">
    <location>
        <begin position="333"/>
        <end position="353"/>
    </location>
</feature>
<comment type="similarity">
    <text evidence="2">Belongs to the ABC transporter superfamily. ABCC family. Conjugate transporter (TC 3.A.1.208) subfamily.</text>
</comment>
<dbReference type="InterPro" id="IPR050173">
    <property type="entry name" value="ABC_transporter_C-like"/>
</dbReference>
<name>A0AA39VXQ2_ACESA</name>
<evidence type="ECO:0000256" key="12">
    <source>
        <dbReference type="ARBA" id="ARBA00034018"/>
    </source>
</evidence>
<protein>
    <recommendedName>
        <fullName evidence="3">ABC-type xenobiotic transporter</fullName>
        <ecNumber evidence="3">7.6.2.2</ecNumber>
    </recommendedName>
</protein>
<feature type="transmembrane region" description="Helical" evidence="14">
    <location>
        <begin position="187"/>
        <end position="206"/>
    </location>
</feature>
<feature type="region of interest" description="Disordered" evidence="13">
    <location>
        <begin position="321"/>
        <end position="387"/>
    </location>
</feature>
<keyword evidence="4" id="KW-0813">Transport</keyword>
<dbReference type="AlphaFoldDB" id="A0AA39VXQ2"/>
<sequence length="387" mass="43328">MVSQKDKSNDAAGSKGQLVQEEEREKGKVWFSVYWKYITAAYGGALVPFILLAQILFQILQIGSNYWMAWAIPVSKDATPAVGGSTLIFIYLMLSIGCSICILARTTLLVTAAYKTATLLFNKMHLCIFRAPMSFFDATPSGRLLNRASTDQSAVDMNIPYQVEAFAFSMIQLLGITVVMSQAQWQVFIVFVPVTALCIWYQQYYIPSARELSRLLGVCKAPVIQHFAETISGSTTIRSFDQESRFRDTNMKLMDGYSRPVFHIVGAMEWLCFRLDILSSITFAFSLIFLFFIPMGSISPGLLCSTNAPCVERSHMHYSRRGETGSDVAEVGRPVKDKSLKEAKRGGDGRFFDMEMGSNSSVESSKEEMPFKDNKELSVKSERCLIK</sequence>
<keyword evidence="6" id="KW-0677">Repeat</keyword>
<dbReference type="GO" id="GO:0016020">
    <property type="term" value="C:membrane"/>
    <property type="evidence" value="ECO:0007669"/>
    <property type="project" value="UniProtKB-SubCell"/>
</dbReference>
<comment type="catalytic activity">
    <reaction evidence="12">
        <text>ATP + H2O + xenobioticSide 1 = ADP + phosphate + xenobioticSide 2.</text>
        <dbReference type="EC" id="7.6.2.2"/>
    </reaction>
</comment>
<dbReference type="InterPro" id="IPR036640">
    <property type="entry name" value="ABC1_TM_sf"/>
</dbReference>
<keyword evidence="5 14" id="KW-0812">Transmembrane</keyword>
<feature type="transmembrane region" description="Helical" evidence="14">
    <location>
        <begin position="34"/>
        <end position="60"/>
    </location>
</feature>
<reference evidence="16" key="1">
    <citation type="journal article" date="2022" name="Plant J.">
        <title>Strategies of tolerance reflected in two North American maple genomes.</title>
        <authorList>
            <person name="McEvoy S.L."/>
            <person name="Sezen U.U."/>
            <person name="Trouern-Trend A."/>
            <person name="McMahon S.M."/>
            <person name="Schaberg P.G."/>
            <person name="Yang J."/>
            <person name="Wegrzyn J.L."/>
            <person name="Swenson N.G."/>
        </authorList>
    </citation>
    <scope>NUCLEOTIDE SEQUENCE</scope>
    <source>
        <strain evidence="16">NS2018</strain>
    </source>
</reference>
<dbReference type="PANTHER" id="PTHR24223">
    <property type="entry name" value="ATP-BINDING CASSETTE SUB-FAMILY C"/>
    <property type="match status" value="1"/>
</dbReference>
<comment type="caution">
    <text evidence="16">The sequence shown here is derived from an EMBL/GenBank/DDBJ whole genome shotgun (WGS) entry which is preliminary data.</text>
</comment>
<dbReference type="InterPro" id="IPR011527">
    <property type="entry name" value="ABC1_TM_dom"/>
</dbReference>
<keyword evidence="9" id="KW-1278">Translocase</keyword>
<accession>A0AA39VXQ2</accession>
<keyword evidence="10 14" id="KW-1133">Transmembrane helix</keyword>
<dbReference type="Gene3D" id="1.20.1560.10">
    <property type="entry name" value="ABC transporter type 1, transmembrane domain"/>
    <property type="match status" value="1"/>
</dbReference>
<dbReference type="Proteomes" id="UP001168877">
    <property type="component" value="Unassembled WGS sequence"/>
</dbReference>
<evidence type="ECO:0000256" key="13">
    <source>
        <dbReference type="SAM" id="MobiDB-lite"/>
    </source>
</evidence>
<feature type="domain" description="ABC transmembrane type-1" evidence="15">
    <location>
        <begin position="49"/>
        <end position="303"/>
    </location>
</feature>
<evidence type="ECO:0000259" key="15">
    <source>
        <dbReference type="PROSITE" id="PS50929"/>
    </source>
</evidence>
<evidence type="ECO:0000256" key="2">
    <source>
        <dbReference type="ARBA" id="ARBA00009726"/>
    </source>
</evidence>
<dbReference type="EMBL" id="JAUESC010000003">
    <property type="protein sequence ID" value="KAK0602169.1"/>
    <property type="molecule type" value="Genomic_DNA"/>
</dbReference>
<evidence type="ECO:0000313" key="16">
    <source>
        <dbReference type="EMBL" id="KAK0602169.1"/>
    </source>
</evidence>
<dbReference type="Pfam" id="PF00664">
    <property type="entry name" value="ABC_membrane"/>
    <property type="match status" value="1"/>
</dbReference>
<comment type="subcellular location">
    <subcellularLocation>
        <location evidence="1">Membrane</location>
        <topology evidence="1">Multi-pass membrane protein</topology>
    </subcellularLocation>
</comment>
<evidence type="ECO:0000256" key="5">
    <source>
        <dbReference type="ARBA" id="ARBA00022692"/>
    </source>
</evidence>
<evidence type="ECO:0000256" key="6">
    <source>
        <dbReference type="ARBA" id="ARBA00022737"/>
    </source>
</evidence>
<dbReference type="GO" id="GO:0008559">
    <property type="term" value="F:ABC-type xenobiotic transporter activity"/>
    <property type="evidence" value="ECO:0007669"/>
    <property type="project" value="UniProtKB-EC"/>
</dbReference>
<feature type="compositionally biased region" description="Basic and acidic residues" evidence="13">
    <location>
        <begin position="364"/>
        <end position="387"/>
    </location>
</feature>
<keyword evidence="8" id="KW-0067">ATP-binding</keyword>
<keyword evidence="11 14" id="KW-0472">Membrane</keyword>
<feature type="transmembrane region" description="Helical" evidence="14">
    <location>
        <begin position="277"/>
        <end position="296"/>
    </location>
</feature>
<proteinExistence type="inferred from homology"/>
<dbReference type="EC" id="7.6.2.2" evidence="3"/>
<evidence type="ECO:0000256" key="1">
    <source>
        <dbReference type="ARBA" id="ARBA00004141"/>
    </source>
</evidence>
<evidence type="ECO:0000256" key="3">
    <source>
        <dbReference type="ARBA" id="ARBA00012191"/>
    </source>
</evidence>
<dbReference type="PROSITE" id="PS50929">
    <property type="entry name" value="ABC_TM1F"/>
    <property type="match status" value="1"/>
</dbReference>
<dbReference type="FunFam" id="1.20.1560.10:FF:000002">
    <property type="entry name" value="ABC transporter C family member 5"/>
    <property type="match status" value="1"/>
</dbReference>
<evidence type="ECO:0000256" key="9">
    <source>
        <dbReference type="ARBA" id="ARBA00022967"/>
    </source>
</evidence>
<keyword evidence="7" id="KW-0547">Nucleotide-binding</keyword>
<organism evidence="16 17">
    <name type="scientific">Acer saccharum</name>
    <name type="common">Sugar maple</name>
    <dbReference type="NCBI Taxonomy" id="4024"/>
    <lineage>
        <taxon>Eukaryota</taxon>
        <taxon>Viridiplantae</taxon>
        <taxon>Streptophyta</taxon>
        <taxon>Embryophyta</taxon>
        <taxon>Tracheophyta</taxon>
        <taxon>Spermatophyta</taxon>
        <taxon>Magnoliopsida</taxon>
        <taxon>eudicotyledons</taxon>
        <taxon>Gunneridae</taxon>
        <taxon>Pentapetalae</taxon>
        <taxon>rosids</taxon>
        <taxon>malvids</taxon>
        <taxon>Sapindales</taxon>
        <taxon>Sapindaceae</taxon>
        <taxon>Hippocastanoideae</taxon>
        <taxon>Acereae</taxon>
        <taxon>Acer</taxon>
    </lineage>
</organism>
<dbReference type="InterPro" id="IPR044726">
    <property type="entry name" value="ABCC_6TM_D2"/>
</dbReference>
<evidence type="ECO:0000256" key="14">
    <source>
        <dbReference type="SAM" id="Phobius"/>
    </source>
</evidence>
<keyword evidence="17" id="KW-1185">Reference proteome</keyword>
<evidence type="ECO:0000256" key="7">
    <source>
        <dbReference type="ARBA" id="ARBA00022741"/>
    </source>
</evidence>
<dbReference type="CDD" id="cd18580">
    <property type="entry name" value="ABC_6TM_ABCC_D2"/>
    <property type="match status" value="1"/>
</dbReference>
<dbReference type="GO" id="GO:0005524">
    <property type="term" value="F:ATP binding"/>
    <property type="evidence" value="ECO:0007669"/>
    <property type="project" value="UniProtKB-KW"/>
</dbReference>
<dbReference type="PANTHER" id="PTHR24223:SF181">
    <property type="entry name" value="ABC TRANSPORTER C FAMILY MEMBER 3"/>
    <property type="match status" value="1"/>
</dbReference>
<reference evidence="16" key="2">
    <citation type="submission" date="2023-06" db="EMBL/GenBank/DDBJ databases">
        <authorList>
            <person name="Swenson N.G."/>
            <person name="Wegrzyn J.L."/>
            <person name="Mcevoy S.L."/>
        </authorList>
    </citation>
    <scope>NUCLEOTIDE SEQUENCE</scope>
    <source>
        <strain evidence="16">NS2018</strain>
        <tissue evidence="16">Leaf</tissue>
    </source>
</reference>
<evidence type="ECO:0000256" key="11">
    <source>
        <dbReference type="ARBA" id="ARBA00023136"/>
    </source>
</evidence>
<evidence type="ECO:0000313" key="17">
    <source>
        <dbReference type="Proteomes" id="UP001168877"/>
    </source>
</evidence>
<evidence type="ECO:0000256" key="4">
    <source>
        <dbReference type="ARBA" id="ARBA00022448"/>
    </source>
</evidence>
<feature type="transmembrane region" description="Helical" evidence="14">
    <location>
        <begin position="88"/>
        <end position="114"/>
    </location>
</feature>
<gene>
    <name evidence="16" type="ORF">LWI29_031011</name>
</gene>